<protein>
    <submittedName>
        <fullName evidence="4">D-alanyl-D-alanine carboxypeptidase</fullName>
    </submittedName>
</protein>
<dbReference type="Pfam" id="PF00768">
    <property type="entry name" value="Peptidase_S11"/>
    <property type="match status" value="1"/>
</dbReference>
<feature type="domain" description="Peptidase S11 D-alanyl-D-alanine carboxypeptidase A N-terminal" evidence="3">
    <location>
        <begin position="126"/>
        <end position="326"/>
    </location>
</feature>
<keyword evidence="4" id="KW-0645">Protease</keyword>
<dbReference type="SUPFAM" id="SSF56601">
    <property type="entry name" value="beta-lactamase/transpeptidase-like"/>
    <property type="match status" value="1"/>
</dbReference>
<name>A0ABY8BV78_9MICO</name>
<feature type="transmembrane region" description="Helical" evidence="2">
    <location>
        <begin position="46"/>
        <end position="67"/>
    </location>
</feature>
<dbReference type="EMBL" id="CP119108">
    <property type="protein sequence ID" value="WEG08074.1"/>
    <property type="molecule type" value="Genomic_DNA"/>
</dbReference>
<keyword evidence="2" id="KW-0812">Transmembrane</keyword>
<evidence type="ECO:0000256" key="2">
    <source>
        <dbReference type="SAM" id="Phobius"/>
    </source>
</evidence>
<keyword evidence="2" id="KW-0472">Membrane</keyword>
<feature type="compositionally biased region" description="Basic residues" evidence="1">
    <location>
        <begin position="31"/>
        <end position="41"/>
    </location>
</feature>
<sequence length="453" mass="47411">MPTENLSPDDLTDFAELLATADTAPPEHGGPRRRSRRKQRGGRRRGGLIALLVVVVVLGAVGGYAGWALNASLPVPVASVHKPAVPVTSAAEVPLPSDGASAIRLSGADKYFAAAKTKLDLTSGTTKPLTIASITKVVTALVVLDARPLSDADDHGPMITWSKADHDLYDRYYVMGATIATMPIGSSMSEYDALATMLLPSACNYADALATWAYGSQWSFVAATRAWLADHGLKHTTIVEPTGLSHENRSTPADLIKIGKLAAANPVVAKIAGTASLVVPGAGMIRNTNDLLGTDGITGLKTGNLGYGSFCLLYTADVNVQSAGSVHVIGAVLGGGSRESIDGDVKATLDGIYSGFHMVPVAETDQRLGTYTTAWGSSARLVVSESASVFTWSDTPITVSMKTATPKDYTDGEVVGQLTWTAGPRTAKAKIAVDGDITPPDAWWRLTHPFELG</sequence>
<accession>A0ABY8BV78</accession>
<gene>
    <name evidence="4" type="ORF">PU630_12600</name>
</gene>
<dbReference type="InterPro" id="IPR001967">
    <property type="entry name" value="Peptidase_S11_N"/>
</dbReference>
<organism evidence="4 5">
    <name type="scientific">Microbacterium horticulturae</name>
    <dbReference type="NCBI Taxonomy" id="3028316"/>
    <lineage>
        <taxon>Bacteria</taxon>
        <taxon>Bacillati</taxon>
        <taxon>Actinomycetota</taxon>
        <taxon>Actinomycetes</taxon>
        <taxon>Micrococcales</taxon>
        <taxon>Microbacteriaceae</taxon>
        <taxon>Microbacterium</taxon>
    </lineage>
</organism>
<dbReference type="Proteomes" id="UP001214553">
    <property type="component" value="Chromosome"/>
</dbReference>
<proteinExistence type="predicted"/>
<evidence type="ECO:0000259" key="3">
    <source>
        <dbReference type="Pfam" id="PF00768"/>
    </source>
</evidence>
<feature type="region of interest" description="Disordered" evidence="1">
    <location>
        <begin position="21"/>
        <end position="41"/>
    </location>
</feature>
<reference evidence="4 5" key="1">
    <citation type="submission" date="2023-03" db="EMBL/GenBank/DDBJ databases">
        <title>Genome sequence of Microbacterium sp. KACC 23027.</title>
        <authorList>
            <person name="Kim S."/>
            <person name="Heo J."/>
            <person name="Kwon S.-W."/>
        </authorList>
    </citation>
    <scope>NUCLEOTIDE SEQUENCE [LARGE SCALE GENOMIC DNA]</scope>
    <source>
        <strain evidence="4 5">KACC 23027</strain>
    </source>
</reference>
<dbReference type="RefSeq" id="WP_275277412.1">
    <property type="nucleotide sequence ID" value="NZ_CP119108.1"/>
</dbReference>
<evidence type="ECO:0000313" key="5">
    <source>
        <dbReference type="Proteomes" id="UP001214553"/>
    </source>
</evidence>
<evidence type="ECO:0000256" key="1">
    <source>
        <dbReference type="SAM" id="MobiDB-lite"/>
    </source>
</evidence>
<evidence type="ECO:0000313" key="4">
    <source>
        <dbReference type="EMBL" id="WEG08074.1"/>
    </source>
</evidence>
<keyword evidence="4" id="KW-0378">Hydrolase</keyword>
<dbReference type="InterPro" id="IPR012338">
    <property type="entry name" value="Beta-lactam/transpept-like"/>
</dbReference>
<dbReference type="GO" id="GO:0004180">
    <property type="term" value="F:carboxypeptidase activity"/>
    <property type="evidence" value="ECO:0007669"/>
    <property type="project" value="UniProtKB-KW"/>
</dbReference>
<keyword evidence="4" id="KW-0121">Carboxypeptidase</keyword>
<dbReference type="Gene3D" id="3.40.710.10">
    <property type="entry name" value="DD-peptidase/beta-lactamase superfamily"/>
    <property type="match status" value="1"/>
</dbReference>
<keyword evidence="5" id="KW-1185">Reference proteome</keyword>
<keyword evidence="2" id="KW-1133">Transmembrane helix</keyword>